<dbReference type="OrthoDB" id="8611574at2"/>
<dbReference type="Pfam" id="PF00314">
    <property type="entry name" value="Thaumatin"/>
    <property type="match status" value="1"/>
</dbReference>
<dbReference type="PATRIC" id="fig|1214101.3.peg.1266"/>
<evidence type="ECO:0000313" key="3">
    <source>
        <dbReference type="EMBL" id="CCK25630.1"/>
    </source>
</evidence>
<name>K4QXP5_STRDJ</name>
<dbReference type="InterPro" id="IPR017853">
    <property type="entry name" value="GH"/>
</dbReference>
<dbReference type="AlphaFoldDB" id="K4QXP5"/>
<dbReference type="Proteomes" id="UP000008043">
    <property type="component" value="Chromosome"/>
</dbReference>
<dbReference type="eggNOG" id="COG1595">
    <property type="taxonomic scope" value="Bacteria"/>
</dbReference>
<proteinExistence type="predicted"/>
<reference evidence="3 4" key="1">
    <citation type="journal article" date="2012" name="J. Bacteriol.">
        <title>Genome sequence of the bacterium Streptomyces davawensis JCM 4913 and heterologous production of the unique antibiotic roseoflavin.</title>
        <authorList>
            <person name="Jankowitsch F."/>
            <person name="Schwarz J."/>
            <person name="Ruckert C."/>
            <person name="Gust B."/>
            <person name="Szczepanowski R."/>
            <person name="Blom J."/>
            <person name="Pelzer S."/>
            <person name="Kalinowski J."/>
            <person name="Mack M."/>
        </authorList>
    </citation>
    <scope>NUCLEOTIDE SEQUENCE [LARGE SCALE GENOMIC DNA]</scope>
    <source>
        <strain evidence="4">DSM 101723 / JCM 4913 / KCC S-0913 / 768</strain>
    </source>
</reference>
<evidence type="ECO:0000256" key="1">
    <source>
        <dbReference type="SAM" id="MobiDB-lite"/>
    </source>
</evidence>
<dbReference type="KEGG" id="sdv:BN159_1251"/>
<sequence>MRTLRRMRGRTAFLLALLLVIAAVTGTAAVIQVGRSDSGDIDGKPAAVAGTADHTVTFRNRTDSRIWVGSSVNADGSAALTGLPVLDPGQSATITVPERAGTGHWRGKFFARQGCGGEEGSTFHCAVGDCGPYADHCSLGEQPTGLAEFNFDPADALAPWYNVSYVNAVSVPITITPDNVPVPESGECAMAGCAEELLSACPADDLVKDPATGEPLVCVNPNRDAKTAYSDMIAQKCPTAYGWSKQDAEPGNRVVYQCTECTGMTVTFGSGGTTAPPAPAPNDPGGDTAASTRRGISLNPVDGAAQALTDSGAHWYFNWASSTGPVAEPDGVEYVPMIWGAGSVTDAELGQAAQQGSALLGFNEPDRPEQSAMSPEQALDLWPRLESTGLRLGAPAVSHGGDVAGGWLDRFMQGAAERGLRVDFIPLHWYGGDFGPDAANQLRGYLKAVHDRYHKPIWLTEYGLIDFSRNPPRYPSEQEQTGFIESSTDLLEGLDFVERYAWFTLSTRTAPTGLYDGTTANASGRAYRDADPDR</sequence>
<dbReference type="STRING" id="1214101.BN159_1251"/>
<evidence type="ECO:0000313" key="4">
    <source>
        <dbReference type="Proteomes" id="UP000008043"/>
    </source>
</evidence>
<dbReference type="SMART" id="SM00205">
    <property type="entry name" value="THN"/>
    <property type="match status" value="1"/>
</dbReference>
<feature type="domain" description="Asl1-like glycosyl hydrolase catalytic" evidence="2">
    <location>
        <begin position="309"/>
        <end position="525"/>
    </location>
</feature>
<dbReference type="GO" id="GO:0071966">
    <property type="term" value="P:fungal-type cell wall polysaccharide metabolic process"/>
    <property type="evidence" value="ECO:0007669"/>
    <property type="project" value="TreeGrafter"/>
</dbReference>
<dbReference type="SUPFAM" id="SSF49870">
    <property type="entry name" value="Osmotin, thaumatin-like protein"/>
    <property type="match status" value="1"/>
</dbReference>
<dbReference type="InterPro" id="IPR024655">
    <property type="entry name" value="Asl1_glyco_hydro_catalytic"/>
</dbReference>
<dbReference type="InterPro" id="IPR053183">
    <property type="entry name" value="ASL1"/>
</dbReference>
<gene>
    <name evidence="3" type="ORF">BN159_1251</name>
</gene>
<dbReference type="PANTHER" id="PTHR34154:SF3">
    <property type="entry name" value="ALKALI-SENSITIVE LINKAGE PROTEIN 1"/>
    <property type="match status" value="1"/>
</dbReference>
<dbReference type="EMBL" id="HE971709">
    <property type="protein sequence ID" value="CCK25630.1"/>
    <property type="molecule type" value="Genomic_DNA"/>
</dbReference>
<dbReference type="PROSITE" id="PS51367">
    <property type="entry name" value="THAUMATIN_2"/>
    <property type="match status" value="1"/>
</dbReference>
<feature type="region of interest" description="Disordered" evidence="1">
    <location>
        <begin position="272"/>
        <end position="294"/>
    </location>
</feature>
<keyword evidence="3" id="KW-0449">Lipoprotein</keyword>
<dbReference type="Gene3D" id="3.20.20.80">
    <property type="entry name" value="Glycosidases"/>
    <property type="match status" value="1"/>
</dbReference>
<dbReference type="InterPro" id="IPR001938">
    <property type="entry name" value="Thaumatin"/>
</dbReference>
<dbReference type="Pfam" id="PF11790">
    <property type="entry name" value="Glyco_hydro_cc"/>
    <property type="match status" value="1"/>
</dbReference>
<dbReference type="PANTHER" id="PTHR34154">
    <property type="entry name" value="ALKALI-SENSITIVE LINKAGE PROTEIN 1"/>
    <property type="match status" value="1"/>
</dbReference>
<feature type="region of interest" description="Disordered" evidence="1">
    <location>
        <begin position="515"/>
        <end position="534"/>
    </location>
</feature>
<dbReference type="HOGENOM" id="CLU_562473_0_0_11"/>
<dbReference type="InterPro" id="IPR037176">
    <property type="entry name" value="Osmotin/thaumatin-like_sf"/>
</dbReference>
<organism evidence="3 4">
    <name type="scientific">Streptomyces davaonensis (strain DSM 101723 / JCM 4913 / KCC S-0913 / 768)</name>
    <dbReference type="NCBI Taxonomy" id="1214101"/>
    <lineage>
        <taxon>Bacteria</taxon>
        <taxon>Bacillati</taxon>
        <taxon>Actinomycetota</taxon>
        <taxon>Actinomycetes</taxon>
        <taxon>Kitasatosporales</taxon>
        <taxon>Streptomycetaceae</taxon>
        <taxon>Streptomyces</taxon>
    </lineage>
</organism>
<accession>K4QXP5</accession>
<dbReference type="RefSeq" id="WP_015656027.1">
    <property type="nucleotide sequence ID" value="NC_020504.1"/>
</dbReference>
<keyword evidence="4" id="KW-1185">Reference proteome</keyword>
<protein>
    <submittedName>
        <fullName evidence="3">Lipoprotein</fullName>
    </submittedName>
</protein>
<dbReference type="Gene3D" id="2.60.110.10">
    <property type="entry name" value="Thaumatin"/>
    <property type="match status" value="1"/>
</dbReference>
<evidence type="ECO:0000259" key="2">
    <source>
        <dbReference type="Pfam" id="PF11790"/>
    </source>
</evidence>
<dbReference type="SUPFAM" id="SSF51445">
    <property type="entry name" value="(Trans)glycosidases"/>
    <property type="match status" value="1"/>
</dbReference>